<keyword evidence="4 7" id="KW-0812">Transmembrane</keyword>
<sequence length="351" mass="37853">MGRALFNVPVFFIVFRETLETSIICGILLSFIKQTVSNTPAVRKRLVRQVWVGTVLGFLICLCVGAGLIGAFYSLSKKDLWSKSEDLYEGIFSLIASIIITLMGAVILRVNKMQDAWREKLAVKSQSGVSGWGKRYAMFLLPFITVLREGLEAVVFVAGVGLTQPATAFPLPAITGLLAGSVIGYVIYKGGVTVGVRYFLIASTALLYLVAAGLLSKAAWSIDTYEFVRLVGGDVAETGAGPGSYNIHRTVWHVNCCSPKVNGGGGWGVFNSLFGWQNSATYSSVLTYNIYWIVVSAWFLTMAFKEKNGRYPFMKAPASSTAMGQSSPQTGSVETVVKTGGGAVREVSEVI</sequence>
<evidence type="ECO:0000256" key="1">
    <source>
        <dbReference type="ARBA" id="ARBA00004141"/>
    </source>
</evidence>
<keyword evidence="3" id="KW-0408">Iron</keyword>
<dbReference type="AlphaFoldDB" id="A0A5J5EEP5"/>
<comment type="similarity">
    <text evidence="2">Belongs to the oxidase-dependent Fe transporter (OFeT) (TC 9.A.10.1) family.</text>
</comment>
<evidence type="ECO:0000256" key="6">
    <source>
        <dbReference type="ARBA" id="ARBA00023136"/>
    </source>
</evidence>
<feature type="transmembrane region" description="Helical" evidence="7">
    <location>
        <begin position="195"/>
        <end position="215"/>
    </location>
</feature>
<keyword evidence="3" id="KW-0406">Ion transport</keyword>
<evidence type="ECO:0000256" key="5">
    <source>
        <dbReference type="ARBA" id="ARBA00022989"/>
    </source>
</evidence>
<comment type="subcellular location">
    <subcellularLocation>
        <location evidence="1">Membrane</location>
        <topology evidence="1">Multi-pass membrane protein</topology>
    </subcellularLocation>
</comment>
<feature type="transmembrane region" description="Helical" evidence="7">
    <location>
        <begin position="50"/>
        <end position="75"/>
    </location>
</feature>
<evidence type="ECO:0000256" key="3">
    <source>
        <dbReference type="ARBA" id="ARBA00022496"/>
    </source>
</evidence>
<dbReference type="GO" id="GO:0015093">
    <property type="term" value="F:ferrous iron transmembrane transporter activity"/>
    <property type="evidence" value="ECO:0007669"/>
    <property type="project" value="TreeGrafter"/>
</dbReference>
<dbReference type="GO" id="GO:0033573">
    <property type="term" value="C:high-affinity iron permease complex"/>
    <property type="evidence" value="ECO:0007669"/>
    <property type="project" value="InterPro"/>
</dbReference>
<feature type="transmembrane region" description="Helical" evidence="7">
    <location>
        <begin position="136"/>
        <end position="162"/>
    </location>
</feature>
<keyword evidence="6 7" id="KW-0472">Membrane</keyword>
<evidence type="ECO:0000256" key="4">
    <source>
        <dbReference type="ARBA" id="ARBA00022692"/>
    </source>
</evidence>
<keyword evidence="9" id="KW-1185">Reference proteome</keyword>
<dbReference type="PANTHER" id="PTHR31632:SF2">
    <property type="entry name" value="PLASMA MEMBRANE IRON PERMEASE"/>
    <property type="match status" value="1"/>
</dbReference>
<reference evidence="8 9" key="1">
    <citation type="submission" date="2019-09" db="EMBL/GenBank/DDBJ databases">
        <title>Draft genome of the ectomycorrhizal ascomycete Sphaerosporella brunnea.</title>
        <authorList>
            <consortium name="DOE Joint Genome Institute"/>
            <person name="Benucci G.M."/>
            <person name="Marozzi G."/>
            <person name="Antonielli L."/>
            <person name="Sanchez S."/>
            <person name="Marco P."/>
            <person name="Wang X."/>
            <person name="Falini L.B."/>
            <person name="Barry K."/>
            <person name="Haridas S."/>
            <person name="Lipzen A."/>
            <person name="Labutti K."/>
            <person name="Grigoriev I.V."/>
            <person name="Murat C."/>
            <person name="Martin F."/>
            <person name="Albertini E."/>
            <person name="Donnini D."/>
            <person name="Bonito G."/>
        </authorList>
    </citation>
    <scope>NUCLEOTIDE SEQUENCE [LARGE SCALE GENOMIC DNA]</scope>
    <source>
        <strain evidence="8 9">Sb_GMNB300</strain>
    </source>
</reference>
<dbReference type="InterPro" id="IPR004923">
    <property type="entry name" value="FTR1/Fip1/EfeU"/>
</dbReference>
<dbReference type="Pfam" id="PF03239">
    <property type="entry name" value="FTR1"/>
    <property type="match status" value="1"/>
</dbReference>
<name>A0A5J5EEP5_9PEZI</name>
<feature type="transmembrane region" description="Helical" evidence="7">
    <location>
        <begin position="87"/>
        <end position="108"/>
    </location>
</feature>
<evidence type="ECO:0000256" key="7">
    <source>
        <dbReference type="SAM" id="Phobius"/>
    </source>
</evidence>
<dbReference type="InParanoid" id="A0A5J5EEP5"/>
<dbReference type="FunCoup" id="A0A5J5EEP5">
    <property type="interactions" value="50"/>
</dbReference>
<feature type="transmembrane region" description="Helical" evidence="7">
    <location>
        <begin position="6"/>
        <end position="29"/>
    </location>
</feature>
<keyword evidence="3" id="KW-0813">Transport</keyword>
<proteinExistence type="inferred from homology"/>
<dbReference type="PANTHER" id="PTHR31632">
    <property type="entry name" value="IRON TRANSPORTER FTH1"/>
    <property type="match status" value="1"/>
</dbReference>
<protein>
    <submittedName>
        <fullName evidence="8">Plasma membrane iron permease</fullName>
    </submittedName>
</protein>
<comment type="caution">
    <text evidence="8">The sequence shown here is derived from an EMBL/GenBank/DDBJ whole genome shotgun (WGS) entry which is preliminary data.</text>
</comment>
<evidence type="ECO:0000256" key="2">
    <source>
        <dbReference type="ARBA" id="ARBA00008333"/>
    </source>
</evidence>
<organism evidence="8 9">
    <name type="scientific">Sphaerosporella brunnea</name>
    <dbReference type="NCBI Taxonomy" id="1250544"/>
    <lineage>
        <taxon>Eukaryota</taxon>
        <taxon>Fungi</taxon>
        <taxon>Dikarya</taxon>
        <taxon>Ascomycota</taxon>
        <taxon>Pezizomycotina</taxon>
        <taxon>Pezizomycetes</taxon>
        <taxon>Pezizales</taxon>
        <taxon>Pyronemataceae</taxon>
        <taxon>Sphaerosporella</taxon>
    </lineage>
</organism>
<evidence type="ECO:0000313" key="8">
    <source>
        <dbReference type="EMBL" id="KAA8893663.1"/>
    </source>
</evidence>
<feature type="transmembrane region" description="Helical" evidence="7">
    <location>
        <begin position="285"/>
        <end position="304"/>
    </location>
</feature>
<keyword evidence="5 7" id="KW-1133">Transmembrane helix</keyword>
<keyword evidence="3" id="KW-0410">Iron transport</keyword>
<evidence type="ECO:0000313" key="9">
    <source>
        <dbReference type="Proteomes" id="UP000326924"/>
    </source>
</evidence>
<feature type="transmembrane region" description="Helical" evidence="7">
    <location>
        <begin position="168"/>
        <end position="188"/>
    </location>
</feature>
<dbReference type="OrthoDB" id="4364at2759"/>
<dbReference type="Proteomes" id="UP000326924">
    <property type="component" value="Unassembled WGS sequence"/>
</dbReference>
<dbReference type="EMBL" id="VXIS01000414">
    <property type="protein sequence ID" value="KAA8893663.1"/>
    <property type="molecule type" value="Genomic_DNA"/>
</dbReference>
<accession>A0A5J5EEP5</accession>
<gene>
    <name evidence="8" type="ORF">FN846DRAFT_804334</name>
</gene>